<dbReference type="FunFam" id="2.130.10.10:FF:000271">
    <property type="entry name" value="cilia- and flagella-associated protein 57"/>
    <property type="match status" value="1"/>
</dbReference>
<keyword evidence="2" id="KW-0677">Repeat</keyword>
<keyword evidence="1 3" id="KW-0853">WD repeat</keyword>
<gene>
    <name evidence="7" type="primary">WDR65_2</name>
    <name evidence="7" type="ORF">HK099_007827</name>
</gene>
<feature type="region of interest" description="Disordered" evidence="5">
    <location>
        <begin position="31"/>
        <end position="58"/>
    </location>
</feature>
<feature type="repeat" description="WD" evidence="3">
    <location>
        <begin position="516"/>
        <end position="557"/>
    </location>
</feature>
<keyword evidence="7" id="KW-0282">Flagellum</keyword>
<proteinExistence type="predicted"/>
<dbReference type="PROSITE" id="PS50082">
    <property type="entry name" value="WD_REPEATS_2"/>
    <property type="match status" value="2"/>
</dbReference>
<dbReference type="InterPro" id="IPR011047">
    <property type="entry name" value="Quinoprotein_ADH-like_sf"/>
</dbReference>
<dbReference type="SMART" id="SM00320">
    <property type="entry name" value="WD40"/>
    <property type="match status" value="9"/>
</dbReference>
<accession>A0AAD5UB58</accession>
<evidence type="ECO:0000256" key="1">
    <source>
        <dbReference type="ARBA" id="ARBA00022574"/>
    </source>
</evidence>
<evidence type="ECO:0000256" key="3">
    <source>
        <dbReference type="PROSITE-ProRule" id="PRU00221"/>
    </source>
</evidence>
<keyword evidence="7" id="KW-0969">Cilium</keyword>
<name>A0AAD5UB58_9FUNG</name>
<feature type="coiled-coil region" evidence="4">
    <location>
        <begin position="959"/>
        <end position="1054"/>
    </location>
</feature>
<dbReference type="InterPro" id="IPR052993">
    <property type="entry name" value="CFA-57"/>
</dbReference>
<evidence type="ECO:0000256" key="5">
    <source>
        <dbReference type="SAM" id="MobiDB-lite"/>
    </source>
</evidence>
<protein>
    <submittedName>
        <fullName evidence="7">Cilia- and flagella-associated protein 57</fullName>
    </submittedName>
</protein>
<dbReference type="InterPro" id="IPR019775">
    <property type="entry name" value="WD40_repeat_CS"/>
</dbReference>
<evidence type="ECO:0000313" key="7">
    <source>
        <dbReference type="EMBL" id="KAJ3227958.1"/>
    </source>
</evidence>
<evidence type="ECO:0000256" key="2">
    <source>
        <dbReference type="ARBA" id="ARBA00022737"/>
    </source>
</evidence>
<dbReference type="Proteomes" id="UP001211065">
    <property type="component" value="Unassembled WGS sequence"/>
</dbReference>
<organism evidence="7 8">
    <name type="scientific">Clydaea vesicula</name>
    <dbReference type="NCBI Taxonomy" id="447962"/>
    <lineage>
        <taxon>Eukaryota</taxon>
        <taxon>Fungi</taxon>
        <taxon>Fungi incertae sedis</taxon>
        <taxon>Chytridiomycota</taxon>
        <taxon>Chytridiomycota incertae sedis</taxon>
        <taxon>Chytridiomycetes</taxon>
        <taxon>Lobulomycetales</taxon>
        <taxon>Lobulomycetaceae</taxon>
        <taxon>Clydaea</taxon>
    </lineage>
</organism>
<dbReference type="InterPro" id="IPR036322">
    <property type="entry name" value="WD40_repeat_dom_sf"/>
</dbReference>
<keyword evidence="8" id="KW-1185">Reference proteome</keyword>
<dbReference type="InterPro" id="IPR015943">
    <property type="entry name" value="WD40/YVTN_repeat-like_dom_sf"/>
</dbReference>
<dbReference type="SUPFAM" id="SSF50998">
    <property type="entry name" value="Quinoprotein alcohol dehydrogenase-like"/>
    <property type="match status" value="1"/>
</dbReference>
<dbReference type="Gene3D" id="2.130.10.10">
    <property type="entry name" value="YVTN repeat-like/Quinoprotein amine dehydrogenase"/>
    <property type="match status" value="2"/>
</dbReference>
<sequence>MATRGKKSSYQFRQNLSFQADTPNFLKKLQNAEDEKKVTKPKEEANPNVNDELPSIEIGKSGISETEAKLFLELQHGADPEKRGLKRKELEDFKNLRKDEEIDLKKNQICEIGSNSKIKKAKNAKQPDKNISSKKIKNSNLLSFGDEEEAQVFGLKQDIKDNLYTVDDETILYPAGSNVLITQKGHRKFISVTEKGDSISSLTVSPDRHFLAIGEKGSRPSINVFDITSIRKRRTLYACSETISAKEFISLGFSSDSKYMAAQLCGPEWILHYYAWDKGKLIATINSHSDNPESTVLQVSVNPSDGTVIFVLGDNFVKQYRYTEGELLKIEVDVPKNVSNSIFKTHSWLNGDFVAIGTEDGKVLILNPGGSITQEIQINSTFLSKISLPASNNPSVMNQNICSSTHQMQQNLGASQSNSNFSIESIVVTNTGLIAGSKNGNIVCFDNSTDIETGNRKYIPNKKFLVPDGGVVRTMAIASTEAHLLVELESNQILKIPLIIKQEEQFDEIKFEAISEAFHHGQILGLDLCCRKPLLVTCSNDKSIRLWNYVTGQCELIKYYPEEAYSVSLHPSGLYLLVGFSDKLRFLNVLMDDFRFFKEFSIRGCKECKFSNGGHIFAAVHGNTIQVYSTWTFENICVLKGHNGKVKSLYWSPDDNFIVSAGADGAIYTWNIRDLKRESEYILKTCAFSSAICTPNGKVVYAVGSDKMVKEITESQVTCEFDGGIVATQICLSHSGKMLFVGTANGSIRSIKFPFTSDPDSFQEHFAHSGAITNLRMSFDDQYLFSASEDGCIYSFRVSEKEERGIKRERILLFADEILITKSDLEEKNVLMTEMQSTFNELKLEHEYQLRLKDLSFTDKLKELTETYSQEIEGLKILTSVLRTVKDKEEVKHEEEVMHVKATHGQELHEIESKYNSQLMAEYDKFQEAQTLMAMHQEDWLGQVKEFEFITQKMLQDTQAEYENKLKLKSAEISRLQEEMRQDSNEFAEMIRQNEEDIDIEIANLINKYEKKLRIEKDEGARLKGENGIMRKKFNTLTKDIDDNKSEIEKMRDDEKKLNFVISTLEKEILGLKKEVNSKNTVYFKLKLL</sequence>
<dbReference type="Pfam" id="PF23414">
    <property type="entry name" value="Beta-prop_EML_2"/>
    <property type="match status" value="1"/>
</dbReference>
<evidence type="ECO:0000259" key="6">
    <source>
        <dbReference type="Pfam" id="PF23414"/>
    </source>
</evidence>
<reference evidence="7" key="1">
    <citation type="submission" date="2020-05" db="EMBL/GenBank/DDBJ databases">
        <title>Phylogenomic resolution of chytrid fungi.</title>
        <authorList>
            <person name="Stajich J.E."/>
            <person name="Amses K."/>
            <person name="Simmons R."/>
            <person name="Seto K."/>
            <person name="Myers J."/>
            <person name="Bonds A."/>
            <person name="Quandt C.A."/>
            <person name="Barry K."/>
            <person name="Liu P."/>
            <person name="Grigoriev I."/>
            <person name="Longcore J.E."/>
            <person name="James T.Y."/>
        </authorList>
    </citation>
    <scope>NUCLEOTIDE SEQUENCE</scope>
    <source>
        <strain evidence="7">JEL0476</strain>
    </source>
</reference>
<comment type="caution">
    <text evidence="7">The sequence shown here is derived from an EMBL/GenBank/DDBJ whole genome shotgun (WGS) entry which is preliminary data.</text>
</comment>
<dbReference type="PROSITE" id="PS50294">
    <property type="entry name" value="WD_REPEATS_REGION"/>
    <property type="match status" value="1"/>
</dbReference>
<evidence type="ECO:0000256" key="4">
    <source>
        <dbReference type="SAM" id="Coils"/>
    </source>
</evidence>
<evidence type="ECO:0000313" key="8">
    <source>
        <dbReference type="Proteomes" id="UP001211065"/>
    </source>
</evidence>
<dbReference type="PANTHER" id="PTHR32215:SF0">
    <property type="entry name" value="CILIA- AND FLAGELLA-ASSOCIATED PROTEIN 57"/>
    <property type="match status" value="1"/>
</dbReference>
<dbReference type="AlphaFoldDB" id="A0AAD5UB58"/>
<dbReference type="EMBL" id="JADGJW010000008">
    <property type="protein sequence ID" value="KAJ3227958.1"/>
    <property type="molecule type" value="Genomic_DNA"/>
</dbReference>
<feature type="compositionally biased region" description="Basic and acidic residues" evidence="5">
    <location>
        <begin position="31"/>
        <end position="45"/>
    </location>
</feature>
<dbReference type="PANTHER" id="PTHR32215">
    <property type="entry name" value="CILIA- AND FLAGELLA-ASSOCIATED PROTEIN 57"/>
    <property type="match status" value="1"/>
</dbReference>
<dbReference type="InterPro" id="IPR055442">
    <property type="entry name" value="Beta-prop_EML-like_2nd"/>
</dbReference>
<keyword evidence="7" id="KW-0966">Cell projection</keyword>
<dbReference type="SUPFAM" id="SSF50978">
    <property type="entry name" value="WD40 repeat-like"/>
    <property type="match status" value="1"/>
</dbReference>
<dbReference type="PROSITE" id="PS00678">
    <property type="entry name" value="WD_REPEATS_1"/>
    <property type="match status" value="1"/>
</dbReference>
<feature type="repeat" description="WD" evidence="3">
    <location>
        <begin position="639"/>
        <end position="680"/>
    </location>
</feature>
<keyword evidence="4" id="KW-0175">Coiled coil</keyword>
<dbReference type="InterPro" id="IPR001680">
    <property type="entry name" value="WD40_rpt"/>
</dbReference>
<feature type="domain" description="EML-like second beta-propeller" evidence="6">
    <location>
        <begin position="524"/>
        <end position="798"/>
    </location>
</feature>